<dbReference type="InterPro" id="IPR034829">
    <property type="entry name" value="DnaD-like_sf"/>
</dbReference>
<dbReference type="SUPFAM" id="SSF158499">
    <property type="entry name" value="DnaD domain-like"/>
    <property type="match status" value="1"/>
</dbReference>
<reference evidence="4 5" key="1">
    <citation type="submission" date="2021-03" db="EMBL/GenBank/DDBJ databases">
        <title>Whole genome sequence of Metabacillus bambusae BG109.</title>
        <authorList>
            <person name="Jeong J.W."/>
        </authorList>
    </citation>
    <scope>NUCLEOTIDE SEQUENCE [LARGE SCALE GENOMIC DNA]</scope>
    <source>
        <strain evidence="4 5">BG109</strain>
    </source>
</reference>
<dbReference type="InterPro" id="IPR053162">
    <property type="entry name" value="DnaD"/>
</dbReference>
<dbReference type="RefSeq" id="WP_207980166.1">
    <property type="nucleotide sequence ID" value="NZ_JAGDEL010000012.1"/>
</dbReference>
<protein>
    <submittedName>
        <fullName evidence="4">DnaD domain protein</fullName>
    </submittedName>
</protein>
<evidence type="ECO:0000256" key="2">
    <source>
        <dbReference type="SAM" id="MobiDB-lite"/>
    </source>
</evidence>
<comment type="similarity">
    <text evidence="1">Belongs to the DnaB/DnaD family.</text>
</comment>
<dbReference type="EMBL" id="JAGDEL010000012">
    <property type="protein sequence ID" value="MBO1513229.1"/>
    <property type="molecule type" value="Genomic_DNA"/>
</dbReference>
<keyword evidence="5" id="KW-1185">Reference proteome</keyword>
<dbReference type="Pfam" id="PF07261">
    <property type="entry name" value="DnaB_2"/>
    <property type="match status" value="1"/>
</dbReference>
<gene>
    <name evidence="4" type="ORF">I7822_16390</name>
</gene>
<dbReference type="PANTHER" id="PTHR37293:SF5">
    <property type="entry name" value="DNA REPLICATION PROTEIN"/>
    <property type="match status" value="1"/>
</dbReference>
<dbReference type="InterPro" id="IPR006343">
    <property type="entry name" value="DnaB/C_C"/>
</dbReference>
<organism evidence="4 5">
    <name type="scientific">Metabacillus bambusae</name>
    <dbReference type="NCBI Taxonomy" id="2795218"/>
    <lineage>
        <taxon>Bacteria</taxon>
        <taxon>Bacillati</taxon>
        <taxon>Bacillota</taxon>
        <taxon>Bacilli</taxon>
        <taxon>Bacillales</taxon>
        <taxon>Bacillaceae</taxon>
        <taxon>Metabacillus</taxon>
    </lineage>
</organism>
<comment type="caution">
    <text evidence="4">The sequence shown here is derived from an EMBL/GenBank/DDBJ whole genome shotgun (WGS) entry which is preliminary data.</text>
</comment>
<dbReference type="Gene3D" id="1.10.10.630">
    <property type="entry name" value="DnaD domain-like"/>
    <property type="match status" value="1"/>
</dbReference>
<proteinExistence type="inferred from homology"/>
<evidence type="ECO:0000259" key="3">
    <source>
        <dbReference type="Pfam" id="PF07261"/>
    </source>
</evidence>
<dbReference type="PANTHER" id="PTHR37293">
    <property type="entry name" value="PHAGE REPLICATION PROTEIN-RELATED"/>
    <property type="match status" value="1"/>
</dbReference>
<evidence type="ECO:0000313" key="5">
    <source>
        <dbReference type="Proteomes" id="UP000663981"/>
    </source>
</evidence>
<feature type="compositionally biased region" description="Basic and acidic residues" evidence="2">
    <location>
        <begin position="283"/>
        <end position="301"/>
    </location>
</feature>
<name>A0ABS3N4T5_9BACI</name>
<feature type="domain" description="DnaB/C C-terminal" evidence="3">
    <location>
        <begin position="167"/>
        <end position="233"/>
    </location>
</feature>
<evidence type="ECO:0000313" key="4">
    <source>
        <dbReference type="EMBL" id="MBO1513229.1"/>
    </source>
</evidence>
<dbReference type="Proteomes" id="UP000663981">
    <property type="component" value="Unassembled WGS sequence"/>
</dbReference>
<accession>A0ABS3N4T5</accession>
<evidence type="ECO:0000256" key="1">
    <source>
        <dbReference type="ARBA" id="ARBA00093462"/>
    </source>
</evidence>
<sequence length="313" mass="37181">MAKYRQVHVEFWQDGFVLDLTPEEKYFYIYLMTNSKTSQCGIYELPKRIIETETGYNRETVEKLLARFEEYGKIKYNEGTKEIFMTNWAKYNWINSTKVIKCIEKELDNVKYQGFVKEFIYLINELGYRIDTLSIDLGEEREKEVEEEEEKEVEGEEVKQSAPNAADFYQENFGVLNPFIGESIEYWEKDLDSEMIIEAMKRALKQQKKWSYAEGILKDWVNKNVRTMKDVIALDKEFESRGNNLKRFGGKAIRTEEKPDWLDKEEDPKPQREYTPEEIAAFEEEKRKMQERIKNRNKSELALRGSASTEKGE</sequence>
<feature type="region of interest" description="Disordered" evidence="2">
    <location>
        <begin position="256"/>
        <end position="313"/>
    </location>
</feature>
<feature type="compositionally biased region" description="Basic and acidic residues" evidence="2">
    <location>
        <begin position="256"/>
        <end position="275"/>
    </location>
</feature>
<dbReference type="NCBIfam" id="TIGR01446">
    <property type="entry name" value="DnaD_dom"/>
    <property type="match status" value="1"/>
</dbReference>